<evidence type="ECO:0000313" key="3">
    <source>
        <dbReference type="Proteomes" id="UP000015105"/>
    </source>
</evidence>
<reference evidence="2" key="3">
    <citation type="journal article" date="2017" name="Nature">
        <title>Genome sequence of the progenitor of the wheat D genome Aegilops tauschii.</title>
        <authorList>
            <person name="Luo M.C."/>
            <person name="Gu Y.Q."/>
            <person name="Puiu D."/>
            <person name="Wang H."/>
            <person name="Twardziok S.O."/>
            <person name="Deal K.R."/>
            <person name="Huo N."/>
            <person name="Zhu T."/>
            <person name="Wang L."/>
            <person name="Wang Y."/>
            <person name="McGuire P.E."/>
            <person name="Liu S."/>
            <person name="Long H."/>
            <person name="Ramasamy R.K."/>
            <person name="Rodriguez J.C."/>
            <person name="Van S.L."/>
            <person name="Yuan L."/>
            <person name="Wang Z."/>
            <person name="Xia Z."/>
            <person name="Xiao L."/>
            <person name="Anderson O.D."/>
            <person name="Ouyang S."/>
            <person name="Liang Y."/>
            <person name="Zimin A.V."/>
            <person name="Pertea G."/>
            <person name="Qi P."/>
            <person name="Bennetzen J.L."/>
            <person name="Dai X."/>
            <person name="Dawson M.W."/>
            <person name="Muller H.G."/>
            <person name="Kugler K."/>
            <person name="Rivarola-Duarte L."/>
            <person name="Spannagl M."/>
            <person name="Mayer K.F.X."/>
            <person name="Lu F.H."/>
            <person name="Bevan M.W."/>
            <person name="Leroy P."/>
            <person name="Li P."/>
            <person name="You F.M."/>
            <person name="Sun Q."/>
            <person name="Liu Z."/>
            <person name="Lyons E."/>
            <person name="Wicker T."/>
            <person name="Salzberg S.L."/>
            <person name="Devos K.M."/>
            <person name="Dvorak J."/>
        </authorList>
    </citation>
    <scope>NUCLEOTIDE SEQUENCE [LARGE SCALE GENOMIC DNA]</scope>
    <source>
        <strain evidence="2">cv. AL8/78</strain>
    </source>
</reference>
<keyword evidence="1" id="KW-1133">Transmembrane helix</keyword>
<reference evidence="3" key="1">
    <citation type="journal article" date="2014" name="Science">
        <title>Ancient hybridizations among the ancestral genomes of bread wheat.</title>
        <authorList>
            <consortium name="International Wheat Genome Sequencing Consortium,"/>
            <person name="Marcussen T."/>
            <person name="Sandve S.R."/>
            <person name="Heier L."/>
            <person name="Spannagl M."/>
            <person name="Pfeifer M."/>
            <person name="Jakobsen K.S."/>
            <person name="Wulff B.B."/>
            <person name="Steuernagel B."/>
            <person name="Mayer K.F."/>
            <person name="Olsen O.A."/>
        </authorList>
    </citation>
    <scope>NUCLEOTIDE SEQUENCE [LARGE SCALE GENOMIC DNA]</scope>
    <source>
        <strain evidence="3">cv. AL8/78</strain>
    </source>
</reference>
<dbReference type="Pfam" id="PF11820">
    <property type="entry name" value="DUF3339"/>
    <property type="match status" value="1"/>
</dbReference>
<organism evidence="2 3">
    <name type="scientific">Aegilops tauschii subsp. strangulata</name>
    <name type="common">Goatgrass</name>
    <dbReference type="NCBI Taxonomy" id="200361"/>
    <lineage>
        <taxon>Eukaryota</taxon>
        <taxon>Viridiplantae</taxon>
        <taxon>Streptophyta</taxon>
        <taxon>Embryophyta</taxon>
        <taxon>Tracheophyta</taxon>
        <taxon>Spermatophyta</taxon>
        <taxon>Magnoliopsida</taxon>
        <taxon>Liliopsida</taxon>
        <taxon>Poales</taxon>
        <taxon>Poaceae</taxon>
        <taxon>BOP clade</taxon>
        <taxon>Pooideae</taxon>
        <taxon>Triticodae</taxon>
        <taxon>Triticeae</taxon>
        <taxon>Triticinae</taxon>
        <taxon>Aegilops</taxon>
    </lineage>
</organism>
<feature type="transmembrane region" description="Helical" evidence="1">
    <location>
        <begin position="96"/>
        <end position="118"/>
    </location>
</feature>
<dbReference type="STRING" id="200361.A0A453FXQ1"/>
<accession>A0A453FXQ1</accession>
<dbReference type="InterPro" id="IPR021775">
    <property type="entry name" value="DUF3339"/>
</dbReference>
<dbReference type="EnsemblPlants" id="AET3Gv20819100.2">
    <property type="protein sequence ID" value="AET3Gv20819100.2"/>
    <property type="gene ID" value="AET3Gv20819100"/>
</dbReference>
<proteinExistence type="predicted"/>
<dbReference type="Gramene" id="AET3Gv20819100.1">
    <property type="protein sequence ID" value="AET3Gv20819100.1"/>
    <property type="gene ID" value="AET3Gv20819100"/>
</dbReference>
<dbReference type="Proteomes" id="UP000015105">
    <property type="component" value="Chromosome 3D"/>
</dbReference>
<reference evidence="2" key="4">
    <citation type="submission" date="2019-03" db="UniProtKB">
        <authorList>
            <consortium name="EnsemblPlants"/>
        </authorList>
    </citation>
    <scope>IDENTIFICATION</scope>
</reference>
<keyword evidence="3" id="KW-1185">Reference proteome</keyword>
<dbReference type="Gramene" id="AET3Gv20819100.2">
    <property type="protein sequence ID" value="AET3Gv20819100.2"/>
    <property type="gene ID" value="AET3Gv20819100"/>
</dbReference>
<dbReference type="EnsemblPlants" id="AET3Gv20819100.1">
    <property type="protein sequence ID" value="AET3Gv20819100.1"/>
    <property type="gene ID" value="AET3Gv20819100"/>
</dbReference>
<feature type="transmembrane region" description="Helical" evidence="1">
    <location>
        <begin position="56"/>
        <end position="75"/>
    </location>
</feature>
<reference evidence="2" key="5">
    <citation type="journal article" date="2021" name="G3 (Bethesda)">
        <title>Aegilops tauschii genome assembly Aet v5.0 features greater sequence contiguity and improved annotation.</title>
        <authorList>
            <person name="Wang L."/>
            <person name="Zhu T."/>
            <person name="Rodriguez J.C."/>
            <person name="Deal K.R."/>
            <person name="Dubcovsky J."/>
            <person name="McGuire P.E."/>
            <person name="Lux T."/>
            <person name="Spannagl M."/>
            <person name="Mayer K.F.X."/>
            <person name="Baldrich P."/>
            <person name="Meyers B.C."/>
            <person name="Huo N."/>
            <person name="Gu Y.Q."/>
            <person name="Zhou H."/>
            <person name="Devos K.M."/>
            <person name="Bennetzen J.L."/>
            <person name="Unver T."/>
            <person name="Budak H."/>
            <person name="Gulick P.J."/>
            <person name="Galiba G."/>
            <person name="Kalapos B."/>
            <person name="Nelson D.R."/>
            <person name="Li P."/>
            <person name="You F.M."/>
            <person name="Luo M.C."/>
            <person name="Dvorak J."/>
        </authorList>
    </citation>
    <scope>NUCLEOTIDE SEQUENCE [LARGE SCALE GENOMIC DNA]</scope>
    <source>
        <strain evidence="2">cv. AL8/78</strain>
    </source>
</reference>
<dbReference type="PANTHER" id="PTHR33128:SF54">
    <property type="entry name" value="OS01G0849500 PROTEIN"/>
    <property type="match status" value="1"/>
</dbReference>
<dbReference type="AlphaFoldDB" id="A0A453FXQ1"/>
<evidence type="ECO:0000313" key="2">
    <source>
        <dbReference type="EnsemblPlants" id="AET3Gv20819100.1"/>
    </source>
</evidence>
<protein>
    <submittedName>
        <fullName evidence="2">Uncharacterized protein</fullName>
    </submittedName>
</protein>
<keyword evidence="1" id="KW-0472">Membrane</keyword>
<reference evidence="3" key="2">
    <citation type="journal article" date="2017" name="Nat. Plants">
        <title>The Aegilops tauschii genome reveals multiple impacts of transposons.</title>
        <authorList>
            <person name="Zhao G."/>
            <person name="Zou C."/>
            <person name="Li K."/>
            <person name="Wang K."/>
            <person name="Li T."/>
            <person name="Gao L."/>
            <person name="Zhang X."/>
            <person name="Wang H."/>
            <person name="Yang Z."/>
            <person name="Liu X."/>
            <person name="Jiang W."/>
            <person name="Mao L."/>
            <person name="Kong X."/>
            <person name="Jiao Y."/>
            <person name="Jia J."/>
        </authorList>
    </citation>
    <scope>NUCLEOTIDE SEQUENCE [LARGE SCALE GENOMIC DNA]</scope>
    <source>
        <strain evidence="3">cv. AL8/78</strain>
    </source>
</reference>
<evidence type="ECO:0000256" key="1">
    <source>
        <dbReference type="SAM" id="Phobius"/>
    </source>
</evidence>
<keyword evidence="1" id="KW-0812">Transmembrane</keyword>
<sequence length="120" mass="13348">HHGRVFVLGIRCPAFPLVFLINRHNIIFSYRATLFLSSPVPLTLSLSKLRGAMHDWAPAIIATALFALLCPGGILQLPGRQRTVDFMNLRTSCLSILVHAVIYGVLLMLFVVILQAHLYV</sequence>
<name>A0A453FXQ1_AEGTS</name>
<dbReference type="PANTHER" id="PTHR33128">
    <property type="entry name" value="OS05G0103400 PROTEIN"/>
    <property type="match status" value="1"/>
</dbReference>